<feature type="chain" id="PRO_5039300879" evidence="8">
    <location>
        <begin position="28"/>
        <end position="574"/>
    </location>
</feature>
<evidence type="ECO:0000256" key="2">
    <source>
        <dbReference type="ARBA" id="ARBA00022670"/>
    </source>
</evidence>
<evidence type="ECO:0000256" key="8">
    <source>
        <dbReference type="SAM" id="SignalP"/>
    </source>
</evidence>
<dbReference type="Pfam" id="PF00082">
    <property type="entry name" value="Peptidase_S8"/>
    <property type="match status" value="1"/>
</dbReference>
<evidence type="ECO:0000256" key="4">
    <source>
        <dbReference type="ARBA" id="ARBA00022825"/>
    </source>
</evidence>
<dbReference type="InterPro" id="IPR015500">
    <property type="entry name" value="Peptidase_S8_subtilisin-rel"/>
</dbReference>
<name>A0A8H9KQC3_9MICO</name>
<evidence type="ECO:0000256" key="5">
    <source>
        <dbReference type="PIRSR" id="PIRSR615500-1"/>
    </source>
</evidence>
<evidence type="ECO:0000256" key="7">
    <source>
        <dbReference type="RuleBase" id="RU003355"/>
    </source>
</evidence>
<dbReference type="PANTHER" id="PTHR43806:SF11">
    <property type="entry name" value="CEREVISIN-RELATED"/>
    <property type="match status" value="1"/>
</dbReference>
<keyword evidence="8" id="KW-0732">Signal</keyword>
<dbReference type="RefSeq" id="WP_188450380.1">
    <property type="nucleotide sequence ID" value="NZ_BMEA01000001.1"/>
</dbReference>
<dbReference type="PROSITE" id="PS00136">
    <property type="entry name" value="SUBTILASE_ASP"/>
    <property type="match status" value="1"/>
</dbReference>
<evidence type="ECO:0000256" key="3">
    <source>
        <dbReference type="ARBA" id="ARBA00022801"/>
    </source>
</evidence>
<dbReference type="InterPro" id="IPR022398">
    <property type="entry name" value="Peptidase_S8_His-AS"/>
</dbReference>
<accession>A0A8H9KQC3</accession>
<reference evidence="10" key="1">
    <citation type="journal article" date="2014" name="Int. J. Syst. Evol. Microbiol.">
        <title>Complete genome sequence of Corynebacterium casei LMG S-19264T (=DSM 44701T), isolated from a smear-ripened cheese.</title>
        <authorList>
            <consortium name="US DOE Joint Genome Institute (JGI-PGF)"/>
            <person name="Walter F."/>
            <person name="Albersmeier A."/>
            <person name="Kalinowski J."/>
            <person name="Ruckert C."/>
        </authorList>
    </citation>
    <scope>NUCLEOTIDE SEQUENCE</scope>
    <source>
        <strain evidence="10">CGMCC 1.10749</strain>
    </source>
</reference>
<dbReference type="AlphaFoldDB" id="A0A8H9KQC3"/>
<dbReference type="InterPro" id="IPR000209">
    <property type="entry name" value="Peptidase_S8/S53_dom"/>
</dbReference>
<dbReference type="InterPro" id="IPR023828">
    <property type="entry name" value="Peptidase_S8_Ser-AS"/>
</dbReference>
<sequence>MRRSRMLALTGTAALVAAFAGSATATAVPSTPAATTADSGTFVVLADEGANVKAIADRLKRAGGTVTSVNTAIGLVTVKGSGDVLRAARSIAGVEGAARERSIGSAPVRAKGPDPVEQEHVFDRTRTNGTYKSTPTPPAGHDPLDGHLWGMQMIHAFEAHAVEKGDKVRVGVLDTGVDGTHLDLAANFDSALSRNFTTDMPDIDGPCEVASCVDPANVDDDGHGTHVAGTIGAALNGFGLSGVAPDVDLVNIRGGQDSGYFFLGPVVNALTYAGDTGLDVVNMSFYVDPWLYNCAGGAPEDSPEEAMEQDVIIAAMTRALDYAHSKNVTLVGALGNNHEDLSNPRTDLTSPDYPGGTEHPRTIDNETCWDLPVEGPHVIGVSALGPTGEKADYSNWATDLTSGELEVSAPGGWYRDGIGTDTYRTNGNLILSSVSLASLRNTGEVDKNGNITQPGRVNGVIKQCTDRRQPDQKATCSYYAWYQGTSMASPHAAGVAALAVAAHGTGADAGSFSLAPDTTKALLMGTATNHACNAPARSYEPEGRSAEFTATCVGTAEFNSFYGDGIVNALGVVQ</sequence>
<dbReference type="EMBL" id="BMEA01000001">
    <property type="protein sequence ID" value="GGB76775.1"/>
    <property type="molecule type" value="Genomic_DNA"/>
</dbReference>
<dbReference type="PROSITE" id="PS00138">
    <property type="entry name" value="SUBTILASE_SER"/>
    <property type="match status" value="1"/>
</dbReference>
<dbReference type="GO" id="GO:0004252">
    <property type="term" value="F:serine-type endopeptidase activity"/>
    <property type="evidence" value="ECO:0007669"/>
    <property type="project" value="UniProtKB-UniRule"/>
</dbReference>
<gene>
    <name evidence="10" type="ORF">GCM10011314_15490</name>
</gene>
<feature type="signal peptide" evidence="8">
    <location>
        <begin position="1"/>
        <end position="27"/>
    </location>
</feature>
<feature type="active site" description="Charge relay system" evidence="5 6">
    <location>
        <position position="223"/>
    </location>
</feature>
<keyword evidence="3 6" id="KW-0378">Hydrolase</keyword>
<keyword evidence="2 6" id="KW-0645">Protease</keyword>
<dbReference type="Gene3D" id="3.40.50.200">
    <property type="entry name" value="Peptidase S8/S53 domain"/>
    <property type="match status" value="1"/>
</dbReference>
<dbReference type="PROSITE" id="PS00137">
    <property type="entry name" value="SUBTILASE_HIS"/>
    <property type="match status" value="1"/>
</dbReference>
<dbReference type="PROSITE" id="PS51892">
    <property type="entry name" value="SUBTILASE"/>
    <property type="match status" value="1"/>
</dbReference>
<comment type="similarity">
    <text evidence="1 6 7">Belongs to the peptidase S8 family.</text>
</comment>
<evidence type="ECO:0000256" key="1">
    <source>
        <dbReference type="ARBA" id="ARBA00011073"/>
    </source>
</evidence>
<dbReference type="Proteomes" id="UP000628079">
    <property type="component" value="Unassembled WGS sequence"/>
</dbReference>
<evidence type="ECO:0000313" key="11">
    <source>
        <dbReference type="Proteomes" id="UP000628079"/>
    </source>
</evidence>
<dbReference type="GO" id="GO:0006508">
    <property type="term" value="P:proteolysis"/>
    <property type="evidence" value="ECO:0007669"/>
    <property type="project" value="UniProtKB-KW"/>
</dbReference>
<dbReference type="InterPro" id="IPR036852">
    <property type="entry name" value="Peptidase_S8/S53_dom_sf"/>
</dbReference>
<proteinExistence type="inferred from homology"/>
<organism evidence="10 11">
    <name type="scientific">Knoellia flava</name>
    <dbReference type="NCBI Taxonomy" id="913969"/>
    <lineage>
        <taxon>Bacteria</taxon>
        <taxon>Bacillati</taxon>
        <taxon>Actinomycetota</taxon>
        <taxon>Actinomycetes</taxon>
        <taxon>Micrococcales</taxon>
        <taxon>Intrasporangiaceae</taxon>
        <taxon>Knoellia</taxon>
    </lineage>
</organism>
<dbReference type="PRINTS" id="PR00723">
    <property type="entry name" value="SUBTILISIN"/>
</dbReference>
<reference evidence="10" key="2">
    <citation type="submission" date="2020-09" db="EMBL/GenBank/DDBJ databases">
        <authorList>
            <person name="Sun Q."/>
            <person name="Zhou Y."/>
        </authorList>
    </citation>
    <scope>NUCLEOTIDE SEQUENCE</scope>
    <source>
        <strain evidence="10">CGMCC 1.10749</strain>
    </source>
</reference>
<comment type="caution">
    <text evidence="10">The sequence shown here is derived from an EMBL/GenBank/DDBJ whole genome shotgun (WGS) entry which is preliminary data.</text>
</comment>
<evidence type="ECO:0000313" key="10">
    <source>
        <dbReference type="EMBL" id="GGB76775.1"/>
    </source>
</evidence>
<protein>
    <submittedName>
        <fullName evidence="10">Serine protease</fullName>
    </submittedName>
</protein>
<feature type="active site" description="Charge relay system" evidence="5 6">
    <location>
        <position position="174"/>
    </location>
</feature>
<keyword evidence="4 6" id="KW-0720">Serine protease</keyword>
<evidence type="ECO:0000256" key="6">
    <source>
        <dbReference type="PROSITE-ProRule" id="PRU01240"/>
    </source>
</evidence>
<dbReference type="PANTHER" id="PTHR43806">
    <property type="entry name" value="PEPTIDASE S8"/>
    <property type="match status" value="1"/>
</dbReference>
<dbReference type="InterPro" id="IPR050131">
    <property type="entry name" value="Peptidase_S8_subtilisin-like"/>
</dbReference>
<evidence type="ECO:0000259" key="9">
    <source>
        <dbReference type="Pfam" id="PF00082"/>
    </source>
</evidence>
<dbReference type="SUPFAM" id="SSF52743">
    <property type="entry name" value="Subtilisin-like"/>
    <property type="match status" value="1"/>
</dbReference>
<feature type="active site" description="Charge relay system" evidence="5 6">
    <location>
        <position position="486"/>
    </location>
</feature>
<feature type="domain" description="Peptidase S8/S53" evidence="9">
    <location>
        <begin position="165"/>
        <end position="538"/>
    </location>
</feature>
<dbReference type="InterPro" id="IPR023827">
    <property type="entry name" value="Peptidase_S8_Asp-AS"/>
</dbReference>